<gene>
    <name evidence="2" type="primary">degV</name>
    <name evidence="2" type="ORF">EELLY_v1c03950</name>
</gene>
<keyword evidence="3" id="KW-1185">Reference proteome</keyword>
<dbReference type="PANTHER" id="PTHR33434:SF2">
    <property type="entry name" value="FATTY ACID-BINDING PROTEIN TM_1468"/>
    <property type="match status" value="1"/>
</dbReference>
<dbReference type="PANTHER" id="PTHR33434">
    <property type="entry name" value="DEGV DOMAIN-CONTAINING PROTEIN DR_1986-RELATED"/>
    <property type="match status" value="1"/>
</dbReference>
<dbReference type="InterPro" id="IPR043168">
    <property type="entry name" value="DegV_C"/>
</dbReference>
<evidence type="ECO:0000313" key="2">
    <source>
        <dbReference type="EMBL" id="PPE04715.1"/>
    </source>
</evidence>
<name>A0A8E2QY35_9MOLU</name>
<organism evidence="2 3">
    <name type="scientific">Entomoplasma ellychniae</name>
    <dbReference type="NCBI Taxonomy" id="2114"/>
    <lineage>
        <taxon>Bacteria</taxon>
        <taxon>Bacillati</taxon>
        <taxon>Mycoplasmatota</taxon>
        <taxon>Mollicutes</taxon>
        <taxon>Entomoplasmatales</taxon>
        <taxon>Entomoplasmataceae</taxon>
        <taxon>Entomoplasma</taxon>
    </lineage>
</organism>
<sequence length="282" mass="32434">MKIGILIDSSSVYDPKIFEGTCVEVLPLHINLANDKDFLDNIENFKKYEVLKLLNDDGEAKTSQASPGEVEKKYDEMLKKYDHIIHIPLANNLSSMFQTSLMVANDEKFEGKVTIYFNEKMAAQVVERAVLRLSEKLKSSKIKNLKEVKAFLDDWYENCMTIFIPGDLKRMANSGRAKSMLVSVLSFLKVKVVMRWNSKPTKEGVFRTYSSVAEKISEIYLKEFGSNFKIVFARSELAKNKTIDLIRNEFNNRKIKFEEELMPNIFLVHGGVESLAFLVFRK</sequence>
<dbReference type="RefSeq" id="WP_104205805.1">
    <property type="nucleotide sequence ID" value="NZ_PHND01000001.1"/>
</dbReference>
<dbReference type="Gene3D" id="3.40.50.10170">
    <property type="match status" value="1"/>
</dbReference>
<comment type="caution">
    <text evidence="2">The sequence shown here is derived from an EMBL/GenBank/DDBJ whole genome shotgun (WGS) entry which is preliminary data.</text>
</comment>
<dbReference type="PROSITE" id="PS51482">
    <property type="entry name" value="DEGV"/>
    <property type="match status" value="1"/>
</dbReference>
<proteinExistence type="predicted"/>
<keyword evidence="1" id="KW-0446">Lipid-binding</keyword>
<protein>
    <submittedName>
        <fullName evidence="2">Fatty acid-binding protein DegV</fullName>
    </submittedName>
</protein>
<evidence type="ECO:0000256" key="1">
    <source>
        <dbReference type="ARBA" id="ARBA00023121"/>
    </source>
</evidence>
<evidence type="ECO:0000313" key="3">
    <source>
        <dbReference type="Proteomes" id="UP000239010"/>
    </source>
</evidence>
<dbReference type="InterPro" id="IPR003797">
    <property type="entry name" value="DegV"/>
</dbReference>
<dbReference type="SUPFAM" id="SSF82549">
    <property type="entry name" value="DAK1/DegV-like"/>
    <property type="match status" value="1"/>
</dbReference>
<dbReference type="Gene3D" id="3.30.1180.10">
    <property type="match status" value="1"/>
</dbReference>
<dbReference type="AlphaFoldDB" id="A0A8E2QY35"/>
<dbReference type="GO" id="GO:0008289">
    <property type="term" value="F:lipid binding"/>
    <property type="evidence" value="ECO:0007669"/>
    <property type="project" value="UniProtKB-KW"/>
</dbReference>
<accession>A0A8E2QY35</accession>
<dbReference type="Pfam" id="PF02645">
    <property type="entry name" value="DegV"/>
    <property type="match status" value="1"/>
</dbReference>
<dbReference type="EMBL" id="PHND01000001">
    <property type="protein sequence ID" value="PPE04715.1"/>
    <property type="molecule type" value="Genomic_DNA"/>
</dbReference>
<reference evidence="2 3" key="1">
    <citation type="submission" date="2017-11" db="EMBL/GenBank/DDBJ databases">
        <title>Genome sequence of Entomoplasma ellychniae ELCN-1 (ATCC 43707).</title>
        <authorList>
            <person name="Lo W.-S."/>
            <person name="Gasparich G.E."/>
            <person name="Kuo C.-H."/>
        </authorList>
    </citation>
    <scope>NUCLEOTIDE SEQUENCE [LARGE SCALE GENOMIC DNA]</scope>
    <source>
        <strain evidence="2 3">ELCN-1</strain>
    </source>
</reference>
<dbReference type="Proteomes" id="UP000239010">
    <property type="component" value="Unassembled WGS sequence"/>
</dbReference>
<dbReference type="NCBIfam" id="TIGR00762">
    <property type="entry name" value="DegV"/>
    <property type="match status" value="1"/>
</dbReference>
<dbReference type="InterPro" id="IPR050270">
    <property type="entry name" value="DegV_domain_contain"/>
</dbReference>